<name>A0A183CXK4_9BILA</name>
<accession>A0A183CXK4</accession>
<evidence type="ECO:0000313" key="1">
    <source>
        <dbReference type="EMBL" id="VDK29566.1"/>
    </source>
</evidence>
<dbReference type="EMBL" id="UYRT01001374">
    <property type="protein sequence ID" value="VDK29566.1"/>
    <property type="molecule type" value="Genomic_DNA"/>
</dbReference>
<organism evidence="3">
    <name type="scientific">Gongylonema pulchrum</name>
    <dbReference type="NCBI Taxonomy" id="637853"/>
    <lineage>
        <taxon>Eukaryota</taxon>
        <taxon>Metazoa</taxon>
        <taxon>Ecdysozoa</taxon>
        <taxon>Nematoda</taxon>
        <taxon>Chromadorea</taxon>
        <taxon>Rhabditida</taxon>
        <taxon>Spirurina</taxon>
        <taxon>Spiruromorpha</taxon>
        <taxon>Spiruroidea</taxon>
        <taxon>Gongylonematidae</taxon>
        <taxon>Gongylonema</taxon>
    </lineage>
</organism>
<keyword evidence="2" id="KW-1185">Reference proteome</keyword>
<dbReference type="Proteomes" id="UP000271098">
    <property type="component" value="Unassembled WGS sequence"/>
</dbReference>
<proteinExistence type="predicted"/>
<sequence length="39" mass="4648">MEKFAPLRHHAIEEYCTNANSMKRNLRTTVQPKLQCTTW</sequence>
<evidence type="ECO:0000313" key="3">
    <source>
        <dbReference type="WBParaSite" id="GPUH_0000119501-mRNA-1"/>
    </source>
</evidence>
<dbReference type="WBParaSite" id="GPUH_0000119501-mRNA-1">
    <property type="protein sequence ID" value="GPUH_0000119501-mRNA-1"/>
    <property type="gene ID" value="GPUH_0000119501"/>
</dbReference>
<evidence type="ECO:0000313" key="2">
    <source>
        <dbReference type="Proteomes" id="UP000271098"/>
    </source>
</evidence>
<reference evidence="3" key="1">
    <citation type="submission" date="2016-06" db="UniProtKB">
        <authorList>
            <consortium name="WormBaseParasite"/>
        </authorList>
    </citation>
    <scope>IDENTIFICATION</scope>
</reference>
<reference evidence="1 2" key="2">
    <citation type="submission" date="2018-11" db="EMBL/GenBank/DDBJ databases">
        <authorList>
            <consortium name="Pathogen Informatics"/>
        </authorList>
    </citation>
    <scope>NUCLEOTIDE SEQUENCE [LARGE SCALE GENOMIC DNA]</scope>
</reference>
<dbReference type="AlphaFoldDB" id="A0A183CXK4"/>
<gene>
    <name evidence="1" type="ORF">GPUH_LOCUS1195</name>
</gene>
<protein>
    <submittedName>
        <fullName evidence="3">Transposase</fullName>
    </submittedName>
</protein>